<evidence type="ECO:0000259" key="7">
    <source>
        <dbReference type="Pfam" id="PF00999"/>
    </source>
</evidence>
<dbReference type="InterPro" id="IPR006153">
    <property type="entry name" value="Cation/H_exchanger_TM"/>
</dbReference>
<feature type="transmembrane region" description="Helical" evidence="6">
    <location>
        <begin position="43"/>
        <end position="65"/>
    </location>
</feature>
<evidence type="ECO:0000256" key="5">
    <source>
        <dbReference type="ARBA" id="ARBA00023136"/>
    </source>
</evidence>
<dbReference type="GO" id="GO:1902600">
    <property type="term" value="P:proton transmembrane transport"/>
    <property type="evidence" value="ECO:0007669"/>
    <property type="project" value="InterPro"/>
</dbReference>
<dbReference type="AlphaFoldDB" id="A0A158PCH7"/>
<keyword evidence="3 6" id="KW-0812">Transmembrane</keyword>
<dbReference type="Proteomes" id="UP000035642">
    <property type="component" value="Unassembled WGS sequence"/>
</dbReference>
<comment type="similarity">
    <text evidence="2">Belongs to the monovalent cation:proton antiporter 1 (CPA1) transporter (TC 2.A.36) family.</text>
</comment>
<evidence type="ECO:0000256" key="4">
    <source>
        <dbReference type="ARBA" id="ARBA00022989"/>
    </source>
</evidence>
<reference evidence="8" key="1">
    <citation type="submission" date="2012-09" db="EMBL/GenBank/DDBJ databases">
        <authorList>
            <person name="Martin A.A."/>
        </authorList>
    </citation>
    <scope>NUCLEOTIDE SEQUENCE</scope>
</reference>
<sequence>MCYIRKEVKGIPTLVLASAALDNIFCITAFSVTVTIVSSSEPLIEVVGVTVAQLVIGTVIGLSLVTCWEDAVLDNVDEECDRLIEHLHVRAKQQRTKVKLAIQCRQPIKDYFKERKAAAMHEAAEGGKSGNVLGFPSAGIVAATLICFLVGVRWKTDSDDKIFYEEKAFSLLWNLFFMPLLFALIGMKLDFSTMTWTTVLTGCALIGIGVASRFLAGIVFSCCSDFNIKEQLVIALSFMPKATVQGMDSLVLLCGFGTYFLYLLIPLTSEELPTPQSWVGRAMLLKSQNRWMLCGSKTTMMTICTYNARTLAPVSSIGDLLMQARSIIYDDIGLTETRRRHPFNAVHDTGEELFLRTRDGRRVGGDGVLVNTTSTRLYQTDEEAVEAFYMDLEKVCRQDHTFLKVIIGNFNTKIGPRRTSEERHIGTQGGNSMYSHHSADGSIGAIYSLENRSGFADEELPPVLRIPFGICHFCRKIDKRRKHQLMTWKLPVMDLTLSVRLQHQNTMKILSFKDFSDC</sequence>
<feature type="transmembrane region" description="Helical" evidence="6">
    <location>
        <begin position="135"/>
        <end position="156"/>
    </location>
</feature>
<feature type="transmembrane region" description="Helical" evidence="6">
    <location>
        <begin position="168"/>
        <end position="187"/>
    </location>
</feature>
<name>A0A158PCH7_ANGCA</name>
<dbReference type="PANTHER" id="PTHR31102">
    <property type="match status" value="1"/>
</dbReference>
<organism evidence="8 9">
    <name type="scientific">Angiostrongylus cantonensis</name>
    <name type="common">Rat lungworm</name>
    <dbReference type="NCBI Taxonomy" id="6313"/>
    <lineage>
        <taxon>Eukaryota</taxon>
        <taxon>Metazoa</taxon>
        <taxon>Ecdysozoa</taxon>
        <taxon>Nematoda</taxon>
        <taxon>Chromadorea</taxon>
        <taxon>Rhabditida</taxon>
        <taxon>Rhabditina</taxon>
        <taxon>Rhabditomorpha</taxon>
        <taxon>Strongyloidea</taxon>
        <taxon>Metastrongylidae</taxon>
        <taxon>Angiostrongylus</taxon>
    </lineage>
</organism>
<dbReference type="Gene3D" id="1.20.1530.20">
    <property type="match status" value="1"/>
</dbReference>
<evidence type="ECO:0000256" key="3">
    <source>
        <dbReference type="ARBA" id="ARBA00022692"/>
    </source>
</evidence>
<accession>A0A158PCH7</accession>
<feature type="transmembrane region" description="Helical" evidence="6">
    <location>
        <begin position="14"/>
        <end position="36"/>
    </location>
</feature>
<keyword evidence="4 6" id="KW-1133">Transmembrane helix</keyword>
<dbReference type="GO" id="GO:0016020">
    <property type="term" value="C:membrane"/>
    <property type="evidence" value="ECO:0007669"/>
    <property type="project" value="UniProtKB-SubCell"/>
</dbReference>
<reference evidence="9" key="2">
    <citation type="submission" date="2016-04" db="UniProtKB">
        <authorList>
            <consortium name="WormBaseParasite"/>
        </authorList>
    </citation>
    <scope>IDENTIFICATION</scope>
</reference>
<comment type="subcellular location">
    <subcellularLocation>
        <location evidence="1">Membrane</location>
        <topology evidence="1">Multi-pass membrane protein</topology>
    </subcellularLocation>
</comment>
<evidence type="ECO:0000256" key="6">
    <source>
        <dbReference type="SAM" id="Phobius"/>
    </source>
</evidence>
<dbReference type="WBParaSite" id="ACAC_0001253401-mRNA-1">
    <property type="protein sequence ID" value="ACAC_0001253401-mRNA-1"/>
    <property type="gene ID" value="ACAC_0001253401"/>
</dbReference>
<feature type="domain" description="Cation/H+ exchanger transmembrane" evidence="7">
    <location>
        <begin position="143"/>
        <end position="244"/>
    </location>
</feature>
<evidence type="ECO:0000313" key="9">
    <source>
        <dbReference type="WBParaSite" id="ACAC_0001253401-mRNA-1"/>
    </source>
</evidence>
<keyword evidence="5 6" id="KW-0472">Membrane</keyword>
<feature type="transmembrane region" description="Helical" evidence="6">
    <location>
        <begin position="244"/>
        <end position="265"/>
    </location>
</feature>
<keyword evidence="8" id="KW-1185">Reference proteome</keyword>
<evidence type="ECO:0000256" key="2">
    <source>
        <dbReference type="ARBA" id="ARBA00007367"/>
    </source>
</evidence>
<dbReference type="InterPro" id="IPR038770">
    <property type="entry name" value="Na+/solute_symporter_sf"/>
</dbReference>
<dbReference type="GO" id="GO:0015297">
    <property type="term" value="F:antiporter activity"/>
    <property type="evidence" value="ECO:0007669"/>
    <property type="project" value="InterPro"/>
</dbReference>
<feature type="transmembrane region" description="Helical" evidence="6">
    <location>
        <begin position="199"/>
        <end position="223"/>
    </location>
</feature>
<protein>
    <submittedName>
        <fullName evidence="9">Na_H_Exchanger domain-containing protein</fullName>
    </submittedName>
</protein>
<proteinExistence type="inferred from homology"/>
<dbReference type="Pfam" id="PF00999">
    <property type="entry name" value="Na_H_Exchanger"/>
    <property type="match status" value="1"/>
</dbReference>
<dbReference type="InterPro" id="IPR051843">
    <property type="entry name" value="CPA1_transporter"/>
</dbReference>
<evidence type="ECO:0000256" key="1">
    <source>
        <dbReference type="ARBA" id="ARBA00004141"/>
    </source>
</evidence>
<evidence type="ECO:0000313" key="8">
    <source>
        <dbReference type="Proteomes" id="UP000035642"/>
    </source>
</evidence>
<dbReference type="PANTHER" id="PTHR31102:SF1">
    <property type="entry name" value="CATION_H+ EXCHANGER DOMAIN-CONTAINING PROTEIN"/>
    <property type="match status" value="1"/>
</dbReference>